<evidence type="ECO:0000259" key="1">
    <source>
        <dbReference type="Pfam" id="PF25556"/>
    </source>
</evidence>
<sequence>MKANLLQVVFDAGDSMMMVVDSETCNWSVFATKDILFNDSNNIFLIDHAWTFRPNNARRALQEVPGLKERLIEAFNIKGALDELVSCSEYVGSESGDTKIE</sequence>
<dbReference type="Proteomes" id="UP000887540">
    <property type="component" value="Unplaced"/>
</dbReference>
<dbReference type="AlphaFoldDB" id="A0A914D6Q4"/>
<dbReference type="Pfam" id="PF25556">
    <property type="entry name" value="SET_TTL"/>
    <property type="match status" value="1"/>
</dbReference>
<evidence type="ECO:0000313" key="2">
    <source>
        <dbReference type="Proteomes" id="UP000887540"/>
    </source>
</evidence>
<organism evidence="2 3">
    <name type="scientific">Acrobeloides nanus</name>
    <dbReference type="NCBI Taxonomy" id="290746"/>
    <lineage>
        <taxon>Eukaryota</taxon>
        <taxon>Metazoa</taxon>
        <taxon>Ecdysozoa</taxon>
        <taxon>Nematoda</taxon>
        <taxon>Chromadorea</taxon>
        <taxon>Rhabditida</taxon>
        <taxon>Tylenchina</taxon>
        <taxon>Cephalobomorpha</taxon>
        <taxon>Cephaloboidea</taxon>
        <taxon>Cephalobidae</taxon>
        <taxon>Acrobeloides</taxon>
    </lineage>
</organism>
<dbReference type="InterPro" id="IPR027749">
    <property type="entry name" value="TTLL12"/>
</dbReference>
<name>A0A914D6Q4_9BILA</name>
<protein>
    <recommendedName>
        <fullName evidence="1">Tubulin--tyrosine ligase-like protein 12 SET-like domain-containing protein</fullName>
    </recommendedName>
</protein>
<dbReference type="PANTHER" id="PTHR46088:SF1">
    <property type="entry name" value="TUBULIN--TYROSINE LIGASE-LIKE PROTEIN 12"/>
    <property type="match status" value="1"/>
</dbReference>
<proteinExistence type="predicted"/>
<feature type="domain" description="Tubulin--tyrosine ligase-like protein 12 SET-like" evidence="1">
    <location>
        <begin position="30"/>
        <end position="77"/>
    </location>
</feature>
<dbReference type="PANTHER" id="PTHR46088">
    <property type="entry name" value="TUBULIN--TYROSINE LIGASE-LIKE PROTEIN 12"/>
    <property type="match status" value="1"/>
</dbReference>
<accession>A0A914D6Q4</accession>
<keyword evidence="2" id="KW-1185">Reference proteome</keyword>
<reference evidence="3" key="1">
    <citation type="submission" date="2022-11" db="UniProtKB">
        <authorList>
            <consortium name="WormBaseParasite"/>
        </authorList>
    </citation>
    <scope>IDENTIFICATION</scope>
</reference>
<dbReference type="WBParaSite" id="ACRNAN_scaffold19894.g13444.t2">
    <property type="protein sequence ID" value="ACRNAN_scaffold19894.g13444.t2"/>
    <property type="gene ID" value="ACRNAN_scaffold19894.g13444"/>
</dbReference>
<evidence type="ECO:0000313" key="3">
    <source>
        <dbReference type="WBParaSite" id="ACRNAN_scaffold19894.g13444.t2"/>
    </source>
</evidence>
<dbReference type="GO" id="GO:0005737">
    <property type="term" value="C:cytoplasm"/>
    <property type="evidence" value="ECO:0007669"/>
    <property type="project" value="TreeGrafter"/>
</dbReference>
<dbReference type="InterPro" id="IPR057954">
    <property type="entry name" value="SET_TTL12"/>
</dbReference>